<sequence>MKTTKNNLLKFKKTSIVELSKSDCSKIKGGNNITDPDRSGIYSLLCPTTHPTRPD</sequence>
<evidence type="ECO:0000313" key="1">
    <source>
        <dbReference type="EMBL" id="UUC46215.1"/>
    </source>
</evidence>
<dbReference type="Proteomes" id="UP001059844">
    <property type="component" value="Chromosome"/>
</dbReference>
<evidence type="ECO:0008006" key="3">
    <source>
        <dbReference type="Google" id="ProtNLM"/>
    </source>
</evidence>
<protein>
    <recommendedName>
        <fullName evidence="3">Bacteriocin</fullName>
    </recommendedName>
</protein>
<name>A0ABY5ITP6_9FLAO</name>
<evidence type="ECO:0000313" key="2">
    <source>
        <dbReference type="Proteomes" id="UP001059844"/>
    </source>
</evidence>
<reference evidence="1" key="1">
    <citation type="submission" date="2022-07" db="EMBL/GenBank/DDBJ databases">
        <title>Isolation, identification, and degradation of a PFOSA degrading strain from sewage treatment plant.</title>
        <authorList>
            <person name="Zhang L."/>
            <person name="Huo Y."/>
        </authorList>
    </citation>
    <scope>NUCLEOTIDE SEQUENCE</scope>
    <source>
        <strain evidence="1">C1</strain>
    </source>
</reference>
<gene>
    <name evidence="1" type="ORF">NOX80_03175</name>
</gene>
<accession>A0ABY5ITP6</accession>
<organism evidence="1 2">
    <name type="scientific">Flavobacterium cerinum</name>
    <dbReference type="NCBI Taxonomy" id="2502784"/>
    <lineage>
        <taxon>Bacteria</taxon>
        <taxon>Pseudomonadati</taxon>
        <taxon>Bacteroidota</taxon>
        <taxon>Flavobacteriia</taxon>
        <taxon>Flavobacteriales</taxon>
        <taxon>Flavobacteriaceae</taxon>
        <taxon>Flavobacterium</taxon>
    </lineage>
</organism>
<keyword evidence="2" id="KW-1185">Reference proteome</keyword>
<dbReference type="EMBL" id="CP101751">
    <property type="protein sequence ID" value="UUC46215.1"/>
    <property type="molecule type" value="Genomic_DNA"/>
</dbReference>
<dbReference type="RefSeq" id="WP_256551884.1">
    <property type="nucleotide sequence ID" value="NZ_CP101751.1"/>
</dbReference>
<proteinExistence type="predicted"/>